<dbReference type="CDD" id="cd00267">
    <property type="entry name" value="ABC_ATPase"/>
    <property type="match status" value="1"/>
</dbReference>
<sequence>MIIEAQDISVKIGGRIVFEGESVSCKPGIMTALIGASGSGKTTLLHCLGLLLPVSKGSILINKNDVTKYGSAARREDFGEITWHSYCRIMALWMGNQLPLISQCKRVFLEGVS</sequence>
<dbReference type="PANTHER" id="PTHR42794">
    <property type="entry name" value="HEMIN IMPORT ATP-BINDING PROTEIN HMUV"/>
    <property type="match status" value="1"/>
</dbReference>
<name>A0A0Q9Y8I6_9BACI</name>
<dbReference type="GO" id="GO:0016887">
    <property type="term" value="F:ATP hydrolysis activity"/>
    <property type="evidence" value="ECO:0007669"/>
    <property type="project" value="InterPro"/>
</dbReference>
<evidence type="ECO:0000256" key="2">
    <source>
        <dbReference type="ARBA" id="ARBA00022967"/>
    </source>
</evidence>
<comment type="caution">
    <text evidence="4">The sequence shown here is derived from an EMBL/GenBank/DDBJ whole genome shotgun (WGS) entry which is preliminary data.</text>
</comment>
<protein>
    <recommendedName>
        <fullName evidence="3">ABC transporter domain-containing protein</fullName>
    </recommendedName>
</protein>
<dbReference type="Proteomes" id="UP000053881">
    <property type="component" value="Unassembled WGS sequence"/>
</dbReference>
<proteinExistence type="predicted"/>
<dbReference type="InterPro" id="IPR003439">
    <property type="entry name" value="ABC_transporter-like_ATP-bd"/>
</dbReference>
<accession>A0A0Q9Y8I6</accession>
<keyword evidence="2" id="KW-1278">Translocase</keyword>
<dbReference type="PANTHER" id="PTHR42794:SF1">
    <property type="entry name" value="HEMIN IMPORT ATP-BINDING PROTEIN HMUV"/>
    <property type="match status" value="1"/>
</dbReference>
<evidence type="ECO:0000259" key="3">
    <source>
        <dbReference type="Pfam" id="PF00005"/>
    </source>
</evidence>
<dbReference type="Gene3D" id="3.40.50.300">
    <property type="entry name" value="P-loop containing nucleotide triphosphate hydrolases"/>
    <property type="match status" value="1"/>
</dbReference>
<reference evidence="4 5" key="1">
    <citation type="submission" date="2015-06" db="EMBL/GenBank/DDBJ databases">
        <title>Genome sequencing project of Bacillus galactosidilyticus PL133.</title>
        <authorList>
            <person name="Gaiero J."/>
            <person name="Nicol R."/>
            <person name="Habash M."/>
        </authorList>
    </citation>
    <scope>NUCLEOTIDE SEQUENCE [LARGE SCALE GENOMIC DNA]</scope>
    <source>
        <strain evidence="4 5">PL133</strain>
    </source>
</reference>
<dbReference type="InterPro" id="IPR027417">
    <property type="entry name" value="P-loop_NTPase"/>
</dbReference>
<feature type="domain" description="ABC transporter" evidence="3">
    <location>
        <begin position="22"/>
        <end position="78"/>
    </location>
</feature>
<dbReference type="Pfam" id="PF00005">
    <property type="entry name" value="ABC_tran"/>
    <property type="match status" value="1"/>
</dbReference>
<organism evidence="4 5">
    <name type="scientific">Lederbergia galactosidilytica</name>
    <dbReference type="NCBI Taxonomy" id="217031"/>
    <lineage>
        <taxon>Bacteria</taxon>
        <taxon>Bacillati</taxon>
        <taxon>Bacillota</taxon>
        <taxon>Bacilli</taxon>
        <taxon>Bacillales</taxon>
        <taxon>Bacillaceae</taxon>
        <taxon>Lederbergia</taxon>
    </lineage>
</organism>
<evidence type="ECO:0000256" key="1">
    <source>
        <dbReference type="ARBA" id="ARBA00022448"/>
    </source>
</evidence>
<dbReference type="PATRIC" id="fig|217031.4.peg.113"/>
<evidence type="ECO:0000313" key="5">
    <source>
        <dbReference type="Proteomes" id="UP000053881"/>
    </source>
</evidence>
<dbReference type="EMBL" id="LGPB01000005">
    <property type="protein sequence ID" value="KRG17117.1"/>
    <property type="molecule type" value="Genomic_DNA"/>
</dbReference>
<keyword evidence="1" id="KW-0813">Transport</keyword>
<gene>
    <name evidence="4" type="ORF">ACA29_00325</name>
</gene>
<evidence type="ECO:0000313" key="4">
    <source>
        <dbReference type="EMBL" id="KRG17117.1"/>
    </source>
</evidence>
<dbReference type="SUPFAM" id="SSF52540">
    <property type="entry name" value="P-loop containing nucleoside triphosphate hydrolases"/>
    <property type="match status" value="1"/>
</dbReference>
<dbReference type="AlphaFoldDB" id="A0A0Q9Y8I6"/>
<dbReference type="GO" id="GO:0005524">
    <property type="term" value="F:ATP binding"/>
    <property type="evidence" value="ECO:0007669"/>
    <property type="project" value="InterPro"/>
</dbReference>